<accession>A0ABQ3V3X5</accession>
<dbReference type="PANTHER" id="PTHR43792">
    <property type="entry name" value="GNAT FAMILY, PUTATIVE (AFU_ORTHOLOGUE AFUA_3G00765)-RELATED-RELATED"/>
    <property type="match status" value="1"/>
</dbReference>
<dbReference type="SUPFAM" id="SSF55729">
    <property type="entry name" value="Acyl-CoA N-acyltransferases (Nat)"/>
    <property type="match status" value="1"/>
</dbReference>
<dbReference type="InterPro" id="IPR051531">
    <property type="entry name" value="N-acetyltransferase"/>
</dbReference>
<dbReference type="EMBL" id="BNJG01000003">
    <property type="protein sequence ID" value="GHO59262.1"/>
    <property type="molecule type" value="Genomic_DNA"/>
</dbReference>
<evidence type="ECO:0000259" key="1">
    <source>
        <dbReference type="PROSITE" id="PS51186"/>
    </source>
</evidence>
<dbReference type="RefSeq" id="WP_201375463.1">
    <property type="nucleotide sequence ID" value="NZ_BNJG01000003.1"/>
</dbReference>
<dbReference type="InterPro" id="IPR016181">
    <property type="entry name" value="Acyl_CoA_acyltransferase"/>
</dbReference>
<dbReference type="Gene3D" id="3.40.630.30">
    <property type="match status" value="1"/>
</dbReference>
<dbReference type="InterPro" id="IPR000182">
    <property type="entry name" value="GNAT_dom"/>
</dbReference>
<proteinExistence type="predicted"/>
<reference evidence="2 3" key="1">
    <citation type="journal article" date="2021" name="Int. J. Syst. Evol. Microbiol.">
        <title>Reticulibacter mediterranei gen. nov., sp. nov., within the new family Reticulibacteraceae fam. nov., and Ktedonospora formicarum gen. nov., sp. nov., Ktedonobacter robiniae sp. nov., Dictyobacter formicarum sp. nov. and Dictyobacter arantiisoli sp. nov., belonging to the class Ktedonobacteria.</title>
        <authorList>
            <person name="Yabe S."/>
            <person name="Zheng Y."/>
            <person name="Wang C.M."/>
            <person name="Sakai Y."/>
            <person name="Abe K."/>
            <person name="Yokota A."/>
            <person name="Donadio S."/>
            <person name="Cavaletti L."/>
            <person name="Monciardini P."/>
        </authorList>
    </citation>
    <scope>NUCLEOTIDE SEQUENCE [LARGE SCALE GENOMIC DNA]</scope>
    <source>
        <strain evidence="2 3">SOSP1-30</strain>
    </source>
</reference>
<comment type="caution">
    <text evidence="2">The sequence shown here is derived from an EMBL/GenBank/DDBJ whole genome shotgun (WGS) entry which is preliminary data.</text>
</comment>
<name>A0ABQ3V3X5_9CHLR</name>
<keyword evidence="3" id="KW-1185">Reference proteome</keyword>
<evidence type="ECO:0000313" key="2">
    <source>
        <dbReference type="EMBL" id="GHO59262.1"/>
    </source>
</evidence>
<sequence>MYKRLPQPVSFTTARLHLRPLVVEDAPTLYEIMADPETLRYFNLTPFSTLAACQAYVRALLRKQCQGQLICWGIEQLDQYRLIGRIFLKHLGNETQRAQITYMLSRNTWGKGYMTEALQTVLSYCFEQTPSLCVEARCWKENQASVRVLTKVGMCCEGLVPEYYFSKGADHEVLLFRLEKARVDDLGGG</sequence>
<evidence type="ECO:0000313" key="3">
    <source>
        <dbReference type="Proteomes" id="UP000654345"/>
    </source>
</evidence>
<dbReference type="Proteomes" id="UP000654345">
    <property type="component" value="Unassembled WGS sequence"/>
</dbReference>
<dbReference type="PROSITE" id="PS51186">
    <property type="entry name" value="GNAT"/>
    <property type="match status" value="1"/>
</dbReference>
<dbReference type="Pfam" id="PF13302">
    <property type="entry name" value="Acetyltransf_3"/>
    <property type="match status" value="1"/>
</dbReference>
<protein>
    <submittedName>
        <fullName evidence="2">N-acetyltransferase</fullName>
    </submittedName>
</protein>
<gene>
    <name evidence="2" type="ORF">KSB_77370</name>
</gene>
<organism evidence="2 3">
    <name type="scientific">Ktedonobacter robiniae</name>
    <dbReference type="NCBI Taxonomy" id="2778365"/>
    <lineage>
        <taxon>Bacteria</taxon>
        <taxon>Bacillati</taxon>
        <taxon>Chloroflexota</taxon>
        <taxon>Ktedonobacteria</taxon>
        <taxon>Ktedonobacterales</taxon>
        <taxon>Ktedonobacteraceae</taxon>
        <taxon>Ktedonobacter</taxon>
    </lineage>
</organism>
<feature type="domain" description="N-acetyltransferase" evidence="1">
    <location>
        <begin position="16"/>
        <end position="179"/>
    </location>
</feature>